<feature type="transmembrane region" description="Helical" evidence="6">
    <location>
        <begin position="161"/>
        <end position="180"/>
    </location>
</feature>
<dbReference type="AlphaFoldDB" id="A0A4Y9Y907"/>
<evidence type="ECO:0000313" key="9">
    <source>
        <dbReference type="Proteomes" id="UP000298327"/>
    </source>
</evidence>
<organism evidence="8 9">
    <name type="scientific">Dentipellis fragilis</name>
    <dbReference type="NCBI Taxonomy" id="205917"/>
    <lineage>
        <taxon>Eukaryota</taxon>
        <taxon>Fungi</taxon>
        <taxon>Dikarya</taxon>
        <taxon>Basidiomycota</taxon>
        <taxon>Agaricomycotina</taxon>
        <taxon>Agaricomycetes</taxon>
        <taxon>Russulales</taxon>
        <taxon>Hericiaceae</taxon>
        <taxon>Dentipellis</taxon>
    </lineage>
</organism>
<dbReference type="PANTHER" id="PTHR23502">
    <property type="entry name" value="MAJOR FACILITATOR SUPERFAMILY"/>
    <property type="match status" value="1"/>
</dbReference>
<dbReference type="FunFam" id="1.20.1250.20:FF:000011">
    <property type="entry name" value="MFS multidrug transporter, putative"/>
    <property type="match status" value="1"/>
</dbReference>
<feature type="domain" description="Major facilitator superfamily (MFS) profile" evidence="7">
    <location>
        <begin position="94"/>
        <end position="529"/>
    </location>
</feature>
<evidence type="ECO:0000313" key="8">
    <source>
        <dbReference type="EMBL" id="TFY58662.1"/>
    </source>
</evidence>
<keyword evidence="2 6" id="KW-0812">Transmembrane</keyword>
<dbReference type="CDD" id="cd17323">
    <property type="entry name" value="MFS_Tpo1_MDR_like"/>
    <property type="match status" value="1"/>
</dbReference>
<proteinExistence type="predicted"/>
<dbReference type="Pfam" id="PF07690">
    <property type="entry name" value="MFS_1"/>
    <property type="match status" value="1"/>
</dbReference>
<dbReference type="STRING" id="205917.A0A4Y9Y907"/>
<reference evidence="8 9" key="1">
    <citation type="submission" date="2019-02" db="EMBL/GenBank/DDBJ databases">
        <title>Genome sequencing of the rare red list fungi Dentipellis fragilis.</title>
        <authorList>
            <person name="Buettner E."/>
            <person name="Kellner H."/>
        </authorList>
    </citation>
    <scope>NUCLEOTIDE SEQUENCE [LARGE SCALE GENOMIC DNA]</scope>
    <source>
        <strain evidence="8 9">DSM 105465</strain>
    </source>
</reference>
<feature type="region of interest" description="Disordered" evidence="5">
    <location>
        <begin position="1"/>
        <end position="66"/>
    </location>
</feature>
<name>A0A4Y9Y907_9AGAM</name>
<dbReference type="SUPFAM" id="SSF103473">
    <property type="entry name" value="MFS general substrate transporter"/>
    <property type="match status" value="1"/>
</dbReference>
<feature type="transmembrane region" description="Helical" evidence="6">
    <location>
        <begin position="436"/>
        <end position="459"/>
    </location>
</feature>
<evidence type="ECO:0000256" key="3">
    <source>
        <dbReference type="ARBA" id="ARBA00022989"/>
    </source>
</evidence>
<dbReference type="InterPro" id="IPR011701">
    <property type="entry name" value="MFS"/>
</dbReference>
<evidence type="ECO:0000259" key="7">
    <source>
        <dbReference type="PROSITE" id="PS50850"/>
    </source>
</evidence>
<dbReference type="PROSITE" id="PS50850">
    <property type="entry name" value="MFS"/>
    <property type="match status" value="1"/>
</dbReference>
<evidence type="ECO:0000256" key="6">
    <source>
        <dbReference type="SAM" id="Phobius"/>
    </source>
</evidence>
<keyword evidence="3 6" id="KW-1133">Transmembrane helix</keyword>
<dbReference type="GO" id="GO:0016020">
    <property type="term" value="C:membrane"/>
    <property type="evidence" value="ECO:0007669"/>
    <property type="project" value="UniProtKB-SubCell"/>
</dbReference>
<feature type="transmembrane region" description="Helical" evidence="6">
    <location>
        <begin position="480"/>
        <end position="502"/>
    </location>
</feature>
<sequence>MSLPTTNGPDARALNEEKDLEKGSRGGRVSTETVEGQESRQTPSPRPPPADEEKASAAVNEEENEGESIIVVDWEGADDPANPRNWSFQKKWGAIAIVSAFTFISPISSSMVAPASDQIASEMGITSSVVIAMTISTFVLAYAFGPLVLGPLSEIYGRSRVLQIANMWFFAWNLGCAFAQNTAELIVFRFFAGLGGSAPLSIGGGVIGDLFQPNQRGQAIAIYSLAPLVGPVVAPVAGAWIAERSTWRWVFWATTIVDACVQFMGILFLKESYGPVLLERKAVAIRAGLSEEQRAYTRVRTVFDGNAARDWKALLQHALVRPFAMFFHEPILVLISIYTAFVYGLLYLFITTLPSIFQGTYHQEIGIAGLHYIALGLGLFSGAQIGARVLDRTYKYFTAKNGGVAKPEFRLPTMMPATLILPAGLLITGWTAQHRVFWIVPDIGIYMVGISIIFTNLCLQSFIIDTFTLYAASALAASSFFRSIAGFGFPLFAPAMFGALGFGKGDTILAAFALLLAPVPVFFWKYGERIRGMSKMARKA</sequence>
<evidence type="ECO:0000256" key="2">
    <source>
        <dbReference type="ARBA" id="ARBA00022692"/>
    </source>
</evidence>
<dbReference type="GO" id="GO:0022857">
    <property type="term" value="F:transmembrane transporter activity"/>
    <property type="evidence" value="ECO:0007669"/>
    <property type="project" value="InterPro"/>
</dbReference>
<dbReference type="PANTHER" id="PTHR23502:SF60">
    <property type="entry name" value="MAJOR FACILITATOR SUPERFAMILY (MFS) PROFILE DOMAIN-CONTAINING PROTEIN-RELATED"/>
    <property type="match status" value="1"/>
</dbReference>
<evidence type="ECO:0000256" key="5">
    <source>
        <dbReference type="SAM" id="MobiDB-lite"/>
    </source>
</evidence>
<feature type="transmembrane region" description="Helical" evidence="6">
    <location>
        <begin position="220"/>
        <end position="241"/>
    </location>
</feature>
<dbReference type="InterPro" id="IPR036259">
    <property type="entry name" value="MFS_trans_sf"/>
</dbReference>
<dbReference type="InterPro" id="IPR020846">
    <property type="entry name" value="MFS_dom"/>
</dbReference>
<evidence type="ECO:0000256" key="1">
    <source>
        <dbReference type="ARBA" id="ARBA00004141"/>
    </source>
</evidence>
<gene>
    <name evidence="8" type="ORF">EVG20_g8061</name>
</gene>
<dbReference type="EMBL" id="SEOQ01000667">
    <property type="protein sequence ID" value="TFY58662.1"/>
    <property type="molecule type" value="Genomic_DNA"/>
</dbReference>
<feature type="compositionally biased region" description="Polar residues" evidence="5">
    <location>
        <begin position="30"/>
        <end position="43"/>
    </location>
</feature>
<feature type="transmembrane region" description="Helical" evidence="6">
    <location>
        <begin position="411"/>
        <end position="430"/>
    </location>
</feature>
<feature type="transmembrane region" description="Helical" evidence="6">
    <location>
        <begin position="247"/>
        <end position="269"/>
    </location>
</feature>
<comment type="caution">
    <text evidence="8">The sequence shown here is derived from an EMBL/GenBank/DDBJ whole genome shotgun (WGS) entry which is preliminary data.</text>
</comment>
<feature type="transmembrane region" description="Helical" evidence="6">
    <location>
        <begin position="331"/>
        <end position="350"/>
    </location>
</feature>
<feature type="transmembrane region" description="Helical" evidence="6">
    <location>
        <begin position="508"/>
        <end position="526"/>
    </location>
</feature>
<comment type="subcellular location">
    <subcellularLocation>
        <location evidence="1">Membrane</location>
        <topology evidence="1">Multi-pass membrane protein</topology>
    </subcellularLocation>
</comment>
<feature type="transmembrane region" description="Helical" evidence="6">
    <location>
        <begin position="370"/>
        <end position="390"/>
    </location>
</feature>
<keyword evidence="4 6" id="KW-0472">Membrane</keyword>
<accession>A0A4Y9Y907</accession>
<dbReference type="Proteomes" id="UP000298327">
    <property type="component" value="Unassembled WGS sequence"/>
</dbReference>
<dbReference type="Gene3D" id="1.20.1250.20">
    <property type="entry name" value="MFS general substrate transporter like domains"/>
    <property type="match status" value="1"/>
</dbReference>
<feature type="compositionally biased region" description="Basic and acidic residues" evidence="5">
    <location>
        <begin position="13"/>
        <end position="24"/>
    </location>
</feature>
<feature type="transmembrane region" description="Helical" evidence="6">
    <location>
        <begin position="125"/>
        <end position="149"/>
    </location>
</feature>
<feature type="transmembrane region" description="Helical" evidence="6">
    <location>
        <begin position="92"/>
        <end position="113"/>
    </location>
</feature>
<evidence type="ECO:0000256" key="4">
    <source>
        <dbReference type="ARBA" id="ARBA00023136"/>
    </source>
</evidence>
<dbReference type="OrthoDB" id="6770063at2759"/>
<feature type="transmembrane region" description="Helical" evidence="6">
    <location>
        <begin position="186"/>
        <end position="208"/>
    </location>
</feature>
<protein>
    <recommendedName>
        <fullName evidence="7">Major facilitator superfamily (MFS) profile domain-containing protein</fullName>
    </recommendedName>
</protein>
<keyword evidence="9" id="KW-1185">Reference proteome</keyword>